<dbReference type="STRING" id="196109.A0A136JAN3"/>
<dbReference type="PANTHER" id="PTHR16220:SF0">
    <property type="entry name" value="WD REPEAT-CONTAINING PROTEIN WRAP73"/>
    <property type="match status" value="1"/>
</dbReference>
<dbReference type="GO" id="GO:1990810">
    <property type="term" value="P:microtubule anchoring at mitotic spindle pole body"/>
    <property type="evidence" value="ECO:0007669"/>
    <property type="project" value="TreeGrafter"/>
</dbReference>
<evidence type="ECO:0000256" key="1">
    <source>
        <dbReference type="SAM" id="MobiDB-lite"/>
    </source>
</evidence>
<dbReference type="GO" id="GO:0005815">
    <property type="term" value="C:microtubule organizing center"/>
    <property type="evidence" value="ECO:0007669"/>
    <property type="project" value="TreeGrafter"/>
</dbReference>
<reference evidence="3" key="1">
    <citation type="submission" date="2016-02" db="EMBL/GenBank/DDBJ databases">
        <title>Draft genome sequence of Microdochium bolleyi, a fungal endophyte of beachgrass.</title>
        <authorList>
            <consortium name="DOE Joint Genome Institute"/>
            <person name="David A.S."/>
            <person name="May G."/>
            <person name="Haridas S."/>
            <person name="Lim J."/>
            <person name="Wang M."/>
            <person name="Labutti K."/>
            <person name="Lipzen A."/>
            <person name="Barry K."/>
            <person name="Grigoriev I.V."/>
        </authorList>
    </citation>
    <scope>NUCLEOTIDE SEQUENCE [LARGE SCALE GENOMIC DNA]</scope>
    <source>
        <strain evidence="3">J235TASD1</strain>
    </source>
</reference>
<dbReference type="SUPFAM" id="SSF82171">
    <property type="entry name" value="DPP6 N-terminal domain-like"/>
    <property type="match status" value="1"/>
</dbReference>
<dbReference type="GO" id="GO:1990811">
    <property type="term" value="C:MWP complex"/>
    <property type="evidence" value="ECO:0007669"/>
    <property type="project" value="TreeGrafter"/>
</dbReference>
<feature type="compositionally biased region" description="Acidic residues" evidence="1">
    <location>
        <begin position="498"/>
        <end position="508"/>
    </location>
</feature>
<proteinExistence type="predicted"/>
<dbReference type="EMBL" id="KQ964247">
    <property type="protein sequence ID" value="KXJ94237.1"/>
    <property type="molecule type" value="Genomic_DNA"/>
</dbReference>
<evidence type="ECO:0000313" key="2">
    <source>
        <dbReference type="EMBL" id="KXJ94237.1"/>
    </source>
</evidence>
<dbReference type="InterPro" id="IPR015943">
    <property type="entry name" value="WD40/YVTN_repeat-like_dom_sf"/>
</dbReference>
<dbReference type="Gene3D" id="2.130.10.10">
    <property type="entry name" value="YVTN repeat-like/Quinoprotein amine dehydrogenase"/>
    <property type="match status" value="2"/>
</dbReference>
<name>A0A136JAN3_9PEZI</name>
<protein>
    <submittedName>
        <fullName evidence="2">WD40 domain-containing protein</fullName>
    </submittedName>
</protein>
<sequence length="521" mass="56672">MLFSRVFRGSPHCLPSPDGELVATLLPSSIAVRQAQSLQLAHTIRLPAGLSGGIIAFAWSPSSSRILVAVFDQVHVFSVLPNDNYHAAIRLATSSVAKPTLVTFGATDHEIFVFSTHGIKLLIFNLLSSSTVEIGNPKFYTTATAARGFSLRPSTKHLALLTRTAGKDLISIHPQGNRELKRSWTVETVDAQGLLWTPDGNWLLVWESAAHGHKLLYYTSDGHLFKEWHGPKAKPGDIDLQLGAGIGLLKISINGDLVAIADSSRSVTILTTSTMKEMVRLAHAEDICPSETLQVWQEQSSSQDHDGSTFSKAVQTVAPPSGSTTSPPDAKSGPNLIAFDCSSNLLATRLSSAPSTIWIWDLPSAELRAVIVYHSDVAQVQWHPKQPELLLMRCDTSAPGVAFVWDPLSQGPRAIDIASRMKTRKISGKMQATWLDRGDEMAAMLFGDDTSFGLCLTADSTEESDLNNWFVQDPASMDDNDSFLSLGPGDARNGDATLPDDFDDDHSEMDDTFHFKKQNTP</sequence>
<gene>
    <name evidence="2" type="ORF">Micbo1qcDRAFT_42663</name>
</gene>
<dbReference type="AlphaFoldDB" id="A0A136JAN3"/>
<feature type="region of interest" description="Disordered" evidence="1">
    <location>
        <begin position="295"/>
        <end position="332"/>
    </location>
</feature>
<dbReference type="OrthoDB" id="308690at2759"/>
<dbReference type="PANTHER" id="PTHR16220">
    <property type="entry name" value="WD REPEAT PROTEIN 8-RELATED"/>
    <property type="match status" value="1"/>
</dbReference>
<organism evidence="2 3">
    <name type="scientific">Microdochium bolleyi</name>
    <dbReference type="NCBI Taxonomy" id="196109"/>
    <lineage>
        <taxon>Eukaryota</taxon>
        <taxon>Fungi</taxon>
        <taxon>Dikarya</taxon>
        <taxon>Ascomycota</taxon>
        <taxon>Pezizomycotina</taxon>
        <taxon>Sordariomycetes</taxon>
        <taxon>Xylariomycetidae</taxon>
        <taxon>Xylariales</taxon>
        <taxon>Microdochiaceae</taxon>
        <taxon>Microdochium</taxon>
    </lineage>
</organism>
<keyword evidence="3" id="KW-1185">Reference proteome</keyword>
<dbReference type="InParanoid" id="A0A136JAN3"/>
<dbReference type="InterPro" id="IPR052778">
    <property type="entry name" value="Centrosome-WD_assoc"/>
</dbReference>
<feature type="region of interest" description="Disordered" evidence="1">
    <location>
        <begin position="480"/>
        <end position="521"/>
    </location>
</feature>
<evidence type="ECO:0000313" key="3">
    <source>
        <dbReference type="Proteomes" id="UP000070501"/>
    </source>
</evidence>
<feature type="compositionally biased region" description="Polar residues" evidence="1">
    <location>
        <begin position="295"/>
        <end position="314"/>
    </location>
</feature>
<accession>A0A136JAN3</accession>
<dbReference type="Proteomes" id="UP000070501">
    <property type="component" value="Unassembled WGS sequence"/>
</dbReference>